<dbReference type="PROSITE" id="PS50005">
    <property type="entry name" value="TPR"/>
    <property type="match status" value="1"/>
</dbReference>
<feature type="domain" description="VWFA" evidence="6">
    <location>
        <begin position="91"/>
        <end position="264"/>
    </location>
</feature>
<dbReference type="InterPro" id="IPR019734">
    <property type="entry name" value="TPR_rpt"/>
</dbReference>
<dbReference type="PANTHER" id="PTHR22550:SF14">
    <property type="entry name" value="VWFA DOMAIN-CONTAINING PROTEIN"/>
    <property type="match status" value="1"/>
</dbReference>
<dbReference type="CDD" id="cd00198">
    <property type="entry name" value="vWFA"/>
    <property type="match status" value="1"/>
</dbReference>
<keyword evidence="5" id="KW-0472">Membrane</keyword>
<dbReference type="PROSITE" id="PS50293">
    <property type="entry name" value="TPR_REGION"/>
    <property type="match status" value="1"/>
</dbReference>
<dbReference type="InterPro" id="IPR036465">
    <property type="entry name" value="vWFA_dom_sf"/>
</dbReference>
<evidence type="ECO:0000256" key="4">
    <source>
        <dbReference type="SAM" id="MobiDB-lite"/>
    </source>
</evidence>
<feature type="compositionally biased region" description="Low complexity" evidence="4">
    <location>
        <begin position="446"/>
        <end position="458"/>
    </location>
</feature>
<feature type="compositionally biased region" description="Low complexity" evidence="4">
    <location>
        <begin position="511"/>
        <end position="541"/>
    </location>
</feature>
<keyword evidence="8" id="KW-1185">Reference proteome</keyword>
<protein>
    <recommendedName>
        <fullName evidence="6">VWFA domain-containing protein</fullName>
    </recommendedName>
</protein>
<keyword evidence="1" id="KW-0677">Repeat</keyword>
<feature type="repeat" description="TPR" evidence="3">
    <location>
        <begin position="380"/>
        <end position="413"/>
    </location>
</feature>
<dbReference type="Gene3D" id="1.25.40.10">
    <property type="entry name" value="Tetratricopeptide repeat domain"/>
    <property type="match status" value="1"/>
</dbReference>
<keyword evidence="5" id="KW-0812">Transmembrane</keyword>
<feature type="region of interest" description="Disordered" evidence="4">
    <location>
        <begin position="434"/>
        <end position="556"/>
    </location>
</feature>
<feature type="transmembrane region" description="Helical" evidence="5">
    <location>
        <begin position="60"/>
        <end position="80"/>
    </location>
</feature>
<accession>A0ABS1CFX1</accession>
<dbReference type="Proteomes" id="UP000748752">
    <property type="component" value="Unassembled WGS sequence"/>
</dbReference>
<evidence type="ECO:0000256" key="2">
    <source>
        <dbReference type="ARBA" id="ARBA00022803"/>
    </source>
</evidence>
<dbReference type="SUPFAM" id="SSF48452">
    <property type="entry name" value="TPR-like"/>
    <property type="match status" value="1"/>
</dbReference>
<dbReference type="EMBL" id="NRRV01000016">
    <property type="protein sequence ID" value="MBK1630812.1"/>
    <property type="molecule type" value="Genomic_DNA"/>
</dbReference>
<keyword evidence="2 3" id="KW-0802">TPR repeat</keyword>
<dbReference type="Gene3D" id="3.40.50.410">
    <property type="entry name" value="von Willebrand factor, type A domain"/>
    <property type="match status" value="1"/>
</dbReference>
<evidence type="ECO:0000256" key="3">
    <source>
        <dbReference type="PROSITE-ProRule" id="PRU00339"/>
    </source>
</evidence>
<organism evidence="7 8">
    <name type="scientific">Thiohalocapsa halophila</name>
    <dbReference type="NCBI Taxonomy" id="69359"/>
    <lineage>
        <taxon>Bacteria</taxon>
        <taxon>Pseudomonadati</taxon>
        <taxon>Pseudomonadota</taxon>
        <taxon>Gammaproteobacteria</taxon>
        <taxon>Chromatiales</taxon>
        <taxon>Chromatiaceae</taxon>
        <taxon>Thiohalocapsa</taxon>
    </lineage>
</organism>
<dbReference type="RefSeq" id="WP_200236048.1">
    <property type="nucleotide sequence ID" value="NZ_NRRV01000016.1"/>
</dbReference>
<feature type="compositionally biased region" description="Gly residues" evidence="4">
    <location>
        <begin position="493"/>
        <end position="502"/>
    </location>
</feature>
<evidence type="ECO:0000256" key="1">
    <source>
        <dbReference type="ARBA" id="ARBA00022737"/>
    </source>
</evidence>
<keyword evidence="5" id="KW-1133">Transmembrane helix</keyword>
<dbReference type="PANTHER" id="PTHR22550">
    <property type="entry name" value="SPORE GERMINATION PROTEIN"/>
    <property type="match status" value="1"/>
</dbReference>
<dbReference type="SMART" id="SM00327">
    <property type="entry name" value="VWA"/>
    <property type="match status" value="1"/>
</dbReference>
<dbReference type="SMART" id="SM00028">
    <property type="entry name" value="TPR"/>
    <property type="match status" value="1"/>
</dbReference>
<evidence type="ECO:0000313" key="7">
    <source>
        <dbReference type="EMBL" id="MBK1630812.1"/>
    </source>
</evidence>
<evidence type="ECO:0000259" key="6">
    <source>
        <dbReference type="SMART" id="SM00327"/>
    </source>
</evidence>
<dbReference type="SUPFAM" id="SSF53300">
    <property type="entry name" value="vWA-like"/>
    <property type="match status" value="1"/>
</dbReference>
<dbReference type="InterPro" id="IPR050768">
    <property type="entry name" value="UPF0353/GerABKA_families"/>
</dbReference>
<dbReference type="InterPro" id="IPR013105">
    <property type="entry name" value="TPR_2"/>
</dbReference>
<feature type="transmembrane region" description="Helical" evidence="5">
    <location>
        <begin position="6"/>
        <end position="27"/>
    </location>
</feature>
<evidence type="ECO:0000313" key="8">
    <source>
        <dbReference type="Proteomes" id="UP000748752"/>
    </source>
</evidence>
<name>A0ABS1CFX1_9GAMM</name>
<dbReference type="InterPro" id="IPR002035">
    <property type="entry name" value="VWF_A"/>
</dbReference>
<sequence>MPLELHWLRPAWLWLLPVLALVLIWLLRRTRQARRWEALVDAPLRPFVLSDAGGARTGPLLAGLACLWLLVALALAGPSWQLADKPVFRIAQPRVLLLDLSESMTAADVTPSRLARARFEVMDLLRGADEGQFALIAYGAEPFLIAPLTTDARTIVEQVPLLEPAVLPVGGERRTDLALEFAGQLLQRSAAPGADVLVITDAVAPAEETRAAAAALASAGHRVSVLALTRRAGLEQVADAGAGIVVASRADDQDTARLLALQGSPDPAVGSEQVSLDQQWRDDGPWLLLLALPLAALAFRRGWLVAVPVALLLLPPTPATAGLWDDLWQRPEQRALRAADTGRLEAALAGVDDARWRAALHYRAGDYAGALEALSGQQGVAAHYNRGNVLARLGRLEDAIAEYDAALALAPEHADARHNRGLLRRLMGDPEDVRAAVEPSGDDQPANGDAAEDAAAGGAAAGGGAGVTDAASSRPATGAAGRSAPEDAAAGQPQGGGDGGADGAERDREPGGTTAAAGATAAQDAEPGAAAPRSVAAGAEPVGASQRGRPAADGAEAVRAFSGIEGDADEAQADAAADAYLLQQVPDDPGRLLRERLMLQYLRRHGRLH</sequence>
<dbReference type="Pfam" id="PF07719">
    <property type="entry name" value="TPR_2"/>
    <property type="match status" value="1"/>
</dbReference>
<dbReference type="Pfam" id="PF13519">
    <property type="entry name" value="VWA_2"/>
    <property type="match status" value="1"/>
</dbReference>
<comment type="caution">
    <text evidence="7">The sequence shown here is derived from an EMBL/GenBank/DDBJ whole genome shotgun (WGS) entry which is preliminary data.</text>
</comment>
<dbReference type="InterPro" id="IPR011990">
    <property type="entry name" value="TPR-like_helical_dom_sf"/>
</dbReference>
<evidence type="ECO:0000256" key="5">
    <source>
        <dbReference type="SAM" id="Phobius"/>
    </source>
</evidence>
<reference evidence="7 8" key="1">
    <citation type="journal article" date="2020" name="Microorganisms">
        <title>Osmotic Adaptation and Compatible Solute Biosynthesis of Phototrophic Bacteria as Revealed from Genome Analyses.</title>
        <authorList>
            <person name="Imhoff J.F."/>
            <person name="Rahn T."/>
            <person name="Kunzel S."/>
            <person name="Keller A."/>
            <person name="Neulinger S.C."/>
        </authorList>
    </citation>
    <scope>NUCLEOTIDE SEQUENCE [LARGE SCALE GENOMIC DNA]</scope>
    <source>
        <strain evidence="7 8">DSM 6210</strain>
    </source>
</reference>
<gene>
    <name evidence="7" type="ORF">CKO31_08660</name>
</gene>
<proteinExistence type="predicted"/>